<dbReference type="InterPro" id="IPR045584">
    <property type="entry name" value="Pilin-like"/>
</dbReference>
<gene>
    <name evidence="1" type="ORF">LBW55_03515</name>
</gene>
<evidence type="ECO:0000313" key="1">
    <source>
        <dbReference type="EMBL" id="MDB0520681.1"/>
    </source>
</evidence>
<dbReference type="SUPFAM" id="SSF54523">
    <property type="entry name" value="Pili subunits"/>
    <property type="match status" value="1"/>
</dbReference>
<dbReference type="AlphaFoldDB" id="A0AAE3NF90"/>
<accession>A0AAE3NF90</accession>
<sequence>MKCFLIGAAGALLVVLLSVFAFTQYSNYRGRAQTEGVIVQVESIKKDVEAAAIKRNSFAGIDGAVVKFRFHDPIDFSDIVNGNIIARGAGGQILIFSPSFARGQVEWRCMGAPSKDVPEKCRG</sequence>
<name>A0AAE3NF90_RALSL</name>
<proteinExistence type="predicted"/>
<dbReference type="Proteomes" id="UP001143674">
    <property type="component" value="Unassembled WGS sequence"/>
</dbReference>
<dbReference type="Gene3D" id="3.30.700.10">
    <property type="entry name" value="Glycoprotein, Type 4 Pilin"/>
    <property type="match status" value="1"/>
</dbReference>
<reference evidence="1" key="1">
    <citation type="submission" date="2021-09" db="EMBL/GenBank/DDBJ databases">
        <title>Genomic analysis of Ralstonia spp.</title>
        <authorList>
            <person name="Aburjaile F."/>
            <person name="Ariute J.C."/>
            <person name="Pais A.K.L."/>
            <person name="Albuquerque G.M.R."/>
            <person name="Silva A.M.F."/>
            <person name="Brenig B."/>
            <person name="Azevedo V."/>
            <person name="Matiuzzi M."/>
            <person name="Ramos R."/>
            <person name="Goes-Neto A."/>
            <person name="Soares S."/>
            <person name="Iseppon A.M.B."/>
            <person name="Souza E."/>
            <person name="Gama M."/>
        </authorList>
    </citation>
    <scope>NUCLEOTIDE SEQUENCE</scope>
    <source>
        <strain evidence="1">B4</strain>
    </source>
</reference>
<dbReference type="EMBL" id="JAIVEX010000002">
    <property type="protein sequence ID" value="MDB0520681.1"/>
    <property type="molecule type" value="Genomic_DNA"/>
</dbReference>
<dbReference type="RefSeq" id="WP_184852671.1">
    <property type="nucleotide sequence ID" value="NZ_JABZEH010000002.1"/>
</dbReference>
<comment type="caution">
    <text evidence="1">The sequence shown here is derived from an EMBL/GenBank/DDBJ whole genome shotgun (WGS) entry which is preliminary data.</text>
</comment>
<protein>
    <submittedName>
        <fullName evidence="1">Uncharacterized protein</fullName>
    </submittedName>
</protein>
<evidence type="ECO:0000313" key="2">
    <source>
        <dbReference type="Proteomes" id="UP001143674"/>
    </source>
</evidence>
<organism evidence="1 2">
    <name type="scientific">Ralstonia solanacearum</name>
    <name type="common">Pseudomonas solanacearum</name>
    <dbReference type="NCBI Taxonomy" id="305"/>
    <lineage>
        <taxon>Bacteria</taxon>
        <taxon>Pseudomonadati</taxon>
        <taxon>Pseudomonadota</taxon>
        <taxon>Betaproteobacteria</taxon>
        <taxon>Burkholderiales</taxon>
        <taxon>Burkholderiaceae</taxon>
        <taxon>Ralstonia</taxon>
        <taxon>Ralstonia solanacearum species complex</taxon>
    </lineage>
</organism>